<dbReference type="FunFam" id="3.40.50.800:FF:000001">
    <property type="entry name" value="Threonine--tRNA ligase"/>
    <property type="match status" value="1"/>
</dbReference>
<keyword evidence="4 13" id="KW-0436">Ligase</keyword>
<feature type="domain" description="Aminoacyl-transfer RNA synthetases class-II family profile" evidence="14">
    <location>
        <begin position="243"/>
        <end position="534"/>
    </location>
</feature>
<dbReference type="GO" id="GO:0005524">
    <property type="term" value="F:ATP binding"/>
    <property type="evidence" value="ECO:0007669"/>
    <property type="project" value="UniProtKB-UniRule"/>
</dbReference>
<dbReference type="EC" id="6.1.1.3" evidence="13"/>
<dbReference type="KEGG" id="saga:M5M_02745"/>
<dbReference type="InterPro" id="IPR004154">
    <property type="entry name" value="Anticodon-bd"/>
</dbReference>
<dbReference type="Gene3D" id="3.30.930.10">
    <property type="entry name" value="Bira Bifunctional Protein, Domain 2"/>
    <property type="match status" value="1"/>
</dbReference>
<dbReference type="CDD" id="cd00771">
    <property type="entry name" value="ThrRS_core"/>
    <property type="match status" value="1"/>
</dbReference>
<dbReference type="InterPro" id="IPR012947">
    <property type="entry name" value="tRNA_SAD"/>
</dbReference>
<dbReference type="AlphaFoldDB" id="K4KFQ1"/>
<evidence type="ECO:0000256" key="10">
    <source>
        <dbReference type="ARBA" id="ARBA00022917"/>
    </source>
</evidence>
<dbReference type="InterPro" id="IPR036621">
    <property type="entry name" value="Anticodon-bd_dom_sf"/>
</dbReference>
<evidence type="ECO:0000259" key="14">
    <source>
        <dbReference type="PROSITE" id="PS50862"/>
    </source>
</evidence>
<dbReference type="OrthoDB" id="9802304at2"/>
<dbReference type="InterPro" id="IPR012676">
    <property type="entry name" value="TGS-like"/>
</dbReference>
<dbReference type="EMBL" id="CP003746">
    <property type="protein sequence ID" value="AFU97766.1"/>
    <property type="molecule type" value="Genomic_DNA"/>
</dbReference>
<dbReference type="GO" id="GO:0004829">
    <property type="term" value="F:threonine-tRNA ligase activity"/>
    <property type="evidence" value="ECO:0007669"/>
    <property type="project" value="UniProtKB-UniRule"/>
</dbReference>
<dbReference type="Pfam" id="PF07973">
    <property type="entry name" value="tRNA_SAD"/>
    <property type="match status" value="1"/>
</dbReference>
<dbReference type="FunFam" id="3.30.930.10:FF:000002">
    <property type="entry name" value="Threonine--tRNA ligase"/>
    <property type="match status" value="1"/>
</dbReference>
<dbReference type="Gene3D" id="3.10.20.30">
    <property type="match status" value="1"/>
</dbReference>
<keyword evidence="5 13" id="KW-0479">Metal-binding</keyword>
<dbReference type="InterPro" id="IPR006195">
    <property type="entry name" value="aa-tRNA-synth_II"/>
</dbReference>
<feature type="region of interest" description="Catalytic" evidence="13">
    <location>
        <begin position="243"/>
        <end position="534"/>
    </location>
</feature>
<proteinExistence type="inferred from homology"/>
<keyword evidence="6 13" id="KW-0547">Nucleotide-binding</keyword>
<feature type="binding site" evidence="13">
    <location>
        <position position="385"/>
    </location>
    <ligand>
        <name>Zn(2+)</name>
        <dbReference type="ChEBI" id="CHEBI:29105"/>
        <note>catalytic</note>
    </ligand>
</feature>
<feature type="domain" description="TGS" evidence="15">
    <location>
        <begin position="1"/>
        <end position="61"/>
    </location>
</feature>
<dbReference type="RefSeq" id="WP_015045939.1">
    <property type="nucleotide sequence ID" value="NC_018868.3"/>
</dbReference>
<evidence type="ECO:0000313" key="17">
    <source>
        <dbReference type="Proteomes" id="UP000000466"/>
    </source>
</evidence>
<evidence type="ECO:0000256" key="2">
    <source>
        <dbReference type="ARBA" id="ARBA00022490"/>
    </source>
</evidence>
<dbReference type="GO" id="GO:0000049">
    <property type="term" value="F:tRNA binding"/>
    <property type="evidence" value="ECO:0007669"/>
    <property type="project" value="UniProtKB-KW"/>
</dbReference>
<keyword evidence="17" id="KW-1185">Reference proteome</keyword>
<dbReference type="STRING" id="1117647.M5M_02745"/>
<keyword evidence="11 13" id="KW-0030">Aminoacyl-tRNA synthetase</keyword>
<dbReference type="eggNOG" id="COG0441">
    <property type="taxonomic scope" value="Bacteria"/>
</dbReference>
<keyword evidence="10 13" id="KW-0648">Protein biosynthesis</keyword>
<dbReference type="FunFam" id="3.30.54.20:FF:000002">
    <property type="entry name" value="Threonine--tRNA ligase"/>
    <property type="match status" value="1"/>
</dbReference>
<dbReference type="PANTHER" id="PTHR11451">
    <property type="entry name" value="THREONINE-TRNA LIGASE"/>
    <property type="match status" value="1"/>
</dbReference>
<dbReference type="PRINTS" id="PR01047">
    <property type="entry name" value="TRNASYNTHTHR"/>
</dbReference>
<dbReference type="SUPFAM" id="SSF55681">
    <property type="entry name" value="Class II aaRS and biotin synthetases"/>
    <property type="match status" value="1"/>
</dbReference>
<evidence type="ECO:0000259" key="15">
    <source>
        <dbReference type="PROSITE" id="PS51880"/>
    </source>
</evidence>
<dbReference type="InterPro" id="IPR012675">
    <property type="entry name" value="Beta-grasp_dom_sf"/>
</dbReference>
<reference evidence="16 17" key="1">
    <citation type="journal article" date="2013" name="Genome Announc.">
        <title>Complete genome sequence of Simiduia agarivorans SA1(T), a marine bacterium able to degrade a variety of polysaccharides.</title>
        <authorList>
            <person name="Lin S.Y."/>
            <person name="Shieh W.Y."/>
            <person name="Chen J.S."/>
            <person name="Tang S.L."/>
        </authorList>
    </citation>
    <scope>NUCLEOTIDE SEQUENCE [LARGE SCALE GENOMIC DNA]</scope>
    <source>
        <strain evidence="17">DSM 21679 / JCM 13881 / BCRC 17597 / SA1</strain>
    </source>
</reference>
<dbReference type="SMART" id="SM00863">
    <property type="entry name" value="tRNA_SAD"/>
    <property type="match status" value="1"/>
</dbReference>
<dbReference type="Gene3D" id="3.40.50.800">
    <property type="entry name" value="Anticodon-binding domain"/>
    <property type="match status" value="1"/>
</dbReference>
<dbReference type="SUPFAM" id="SSF81271">
    <property type="entry name" value="TGS-like"/>
    <property type="match status" value="1"/>
</dbReference>
<dbReference type="InterPro" id="IPR045864">
    <property type="entry name" value="aa-tRNA-synth_II/BPL/LPL"/>
</dbReference>
<dbReference type="Gene3D" id="3.30.54.20">
    <property type="match status" value="1"/>
</dbReference>
<keyword evidence="3 13" id="KW-0820">tRNA-binding</keyword>
<dbReference type="HAMAP" id="MF_00184">
    <property type="entry name" value="Thr_tRNA_synth"/>
    <property type="match status" value="1"/>
</dbReference>
<dbReference type="InterPro" id="IPR018163">
    <property type="entry name" value="Thr/Ala-tRNA-synth_IIc_edit"/>
</dbReference>
<dbReference type="InterPro" id="IPR033728">
    <property type="entry name" value="ThrRS_core"/>
</dbReference>
<dbReference type="PANTHER" id="PTHR11451:SF44">
    <property type="entry name" value="THREONINE--TRNA LIGASE, CHLOROPLASTIC_MITOCHONDRIAL 2"/>
    <property type="match status" value="1"/>
</dbReference>
<dbReference type="GO" id="GO:0046872">
    <property type="term" value="F:metal ion binding"/>
    <property type="evidence" value="ECO:0007669"/>
    <property type="project" value="UniProtKB-KW"/>
</dbReference>
<evidence type="ECO:0000256" key="7">
    <source>
        <dbReference type="ARBA" id="ARBA00022833"/>
    </source>
</evidence>
<keyword evidence="9 13" id="KW-0694">RNA-binding</keyword>
<dbReference type="FunFam" id="3.30.980.10:FF:000005">
    <property type="entry name" value="Threonyl-tRNA synthetase, mitochondrial"/>
    <property type="match status" value="1"/>
</dbReference>
<name>K4KFQ1_SIMAS</name>
<dbReference type="CDD" id="cd01667">
    <property type="entry name" value="TGS_ThrRS"/>
    <property type="match status" value="1"/>
</dbReference>
<dbReference type="Pfam" id="PF00587">
    <property type="entry name" value="tRNA-synt_2b"/>
    <property type="match status" value="1"/>
</dbReference>
<dbReference type="Pfam" id="PF03129">
    <property type="entry name" value="HGTP_anticodon"/>
    <property type="match status" value="1"/>
</dbReference>
<dbReference type="InterPro" id="IPR002314">
    <property type="entry name" value="aa-tRNA-synt_IIb"/>
</dbReference>
<comment type="catalytic activity">
    <reaction evidence="12 13">
        <text>tRNA(Thr) + L-threonine + ATP = L-threonyl-tRNA(Thr) + AMP + diphosphate + H(+)</text>
        <dbReference type="Rhea" id="RHEA:24624"/>
        <dbReference type="Rhea" id="RHEA-COMP:9670"/>
        <dbReference type="Rhea" id="RHEA-COMP:9704"/>
        <dbReference type="ChEBI" id="CHEBI:15378"/>
        <dbReference type="ChEBI" id="CHEBI:30616"/>
        <dbReference type="ChEBI" id="CHEBI:33019"/>
        <dbReference type="ChEBI" id="CHEBI:57926"/>
        <dbReference type="ChEBI" id="CHEBI:78442"/>
        <dbReference type="ChEBI" id="CHEBI:78534"/>
        <dbReference type="ChEBI" id="CHEBI:456215"/>
        <dbReference type="EC" id="6.1.1.3"/>
    </reaction>
</comment>
<dbReference type="InterPro" id="IPR004095">
    <property type="entry name" value="TGS"/>
</dbReference>
<dbReference type="PROSITE" id="PS50862">
    <property type="entry name" value="AA_TRNA_LIGASE_II"/>
    <property type="match status" value="1"/>
</dbReference>
<dbReference type="HOGENOM" id="CLU_008554_0_1_6"/>
<keyword evidence="8 13" id="KW-0067">ATP-binding</keyword>
<gene>
    <name evidence="13" type="primary">thrS</name>
    <name evidence="16" type="ordered locus">M5M_02745</name>
</gene>
<evidence type="ECO:0000256" key="1">
    <source>
        <dbReference type="ARBA" id="ARBA00008226"/>
    </source>
</evidence>
<evidence type="ECO:0000256" key="12">
    <source>
        <dbReference type="ARBA" id="ARBA00049515"/>
    </source>
</evidence>
<organism evidence="16 17">
    <name type="scientific">Simiduia agarivorans (strain DSM 21679 / JCM 13881 / BCRC 17597 / SA1)</name>
    <dbReference type="NCBI Taxonomy" id="1117647"/>
    <lineage>
        <taxon>Bacteria</taxon>
        <taxon>Pseudomonadati</taxon>
        <taxon>Pseudomonadota</taxon>
        <taxon>Gammaproteobacteria</taxon>
        <taxon>Cellvibrionales</taxon>
        <taxon>Cellvibrionaceae</taxon>
        <taxon>Simiduia</taxon>
    </lineage>
</organism>
<dbReference type="InterPro" id="IPR002320">
    <property type="entry name" value="Thr-tRNA-ligase_IIa"/>
</dbReference>
<comment type="cofactor">
    <cofactor evidence="13">
        <name>Zn(2+)</name>
        <dbReference type="ChEBI" id="CHEBI:29105"/>
    </cofactor>
    <text evidence="13">Binds 1 zinc ion per subunit.</text>
</comment>
<evidence type="ECO:0000256" key="3">
    <source>
        <dbReference type="ARBA" id="ARBA00022555"/>
    </source>
</evidence>
<dbReference type="GO" id="GO:0006435">
    <property type="term" value="P:threonyl-tRNA aminoacylation"/>
    <property type="evidence" value="ECO:0007669"/>
    <property type="project" value="UniProtKB-UniRule"/>
</dbReference>
<evidence type="ECO:0000256" key="13">
    <source>
        <dbReference type="HAMAP-Rule" id="MF_00184"/>
    </source>
</evidence>
<dbReference type="CDD" id="cd00860">
    <property type="entry name" value="ThrRS_anticodon"/>
    <property type="match status" value="1"/>
</dbReference>
<dbReference type="GO" id="GO:0005829">
    <property type="term" value="C:cytosol"/>
    <property type="evidence" value="ECO:0007669"/>
    <property type="project" value="TreeGrafter"/>
</dbReference>
<dbReference type="Gene3D" id="3.30.980.10">
    <property type="entry name" value="Threonyl-trna Synthetase, Chain A, domain 2"/>
    <property type="match status" value="1"/>
</dbReference>
<comment type="subcellular location">
    <subcellularLocation>
        <location evidence="13">Cytoplasm</location>
    </subcellularLocation>
</comment>
<protein>
    <recommendedName>
        <fullName evidence="13">Threonine--tRNA ligase</fullName>
        <ecNumber evidence="13">6.1.1.3</ecNumber>
    </recommendedName>
    <alternativeName>
        <fullName evidence="13">Threonyl-tRNA synthetase</fullName>
        <shortName evidence="13">ThrRS</shortName>
    </alternativeName>
</protein>
<dbReference type="InterPro" id="IPR047246">
    <property type="entry name" value="ThrRS_anticodon"/>
</dbReference>
<evidence type="ECO:0000256" key="9">
    <source>
        <dbReference type="ARBA" id="ARBA00022884"/>
    </source>
</evidence>
<dbReference type="FunFam" id="3.10.20.30:FF:000005">
    <property type="entry name" value="Threonine--tRNA ligase"/>
    <property type="match status" value="1"/>
</dbReference>
<accession>K4KFQ1</accession>
<feature type="binding site" evidence="13">
    <location>
        <position position="334"/>
    </location>
    <ligand>
        <name>Zn(2+)</name>
        <dbReference type="ChEBI" id="CHEBI:29105"/>
        <note>catalytic</note>
    </ligand>
</feature>
<dbReference type="Pfam" id="PF02824">
    <property type="entry name" value="TGS"/>
    <property type="match status" value="1"/>
</dbReference>
<dbReference type="Proteomes" id="UP000000466">
    <property type="component" value="Chromosome"/>
</dbReference>
<evidence type="ECO:0000256" key="6">
    <source>
        <dbReference type="ARBA" id="ARBA00022741"/>
    </source>
</evidence>
<dbReference type="NCBIfam" id="TIGR00418">
    <property type="entry name" value="thrS"/>
    <property type="match status" value="1"/>
</dbReference>
<evidence type="ECO:0000256" key="11">
    <source>
        <dbReference type="ARBA" id="ARBA00023146"/>
    </source>
</evidence>
<sequence>MPVITLPDGSERRFDQPVSVAQVAADIGPGLAKATIAGRVDGVRVDASDLIEQDARLEIITAKDEDGLEIIRHSCAHLLGHAIKQMWPDVKMAIGPTIENGFYYDIDLDHSLTDEDVQALEARMLELAKTEYDVIKKKVSWEEAVAAFEAREEPYKLEILERDIPKTDKPGLYHHEEYIDMCRGPHVPNMRFCQHFKLMRVSGAYWRGDSSNKMLQRIYGTAFADKKALKAHLAFLEEAVKRDHRKLGKKYDFFHIQEEAPGMVFWHPRGWAIYTAVEEYMRKVQRDNGYLEIKTPQVVDRTLWERSGHWDKFRDNMFTVESESRDYAVKPMNCPCHIQVFNQGLKSYRELPIRLAEFGSCHRNEASGTLAGLMRVRAFTQDDAHIFCAEEQIQEEVSTFTDLLYKVYADFGFTEVIIRLSTRPEQRVGSDEVWDKAEQALAQALDAKGLAYSLLPGEGAFYGPKIEFSLKDCLGRVWQCGTIQVDFSMPGRLGAQFVAEDGSRQVPVMLHRAILGSFERFIGILIENYEGAFPLWLSPEQVGVLNITDNQAEYCQKVEESLKNKGFRAFSDLRNEKIGFKIREHTIQRVPYLLVAGDKEMETGTVTVRDRNGNDLGAMTVEELAERLNAEIANKGAQ</sequence>
<comment type="similarity">
    <text evidence="1 13">Belongs to the class-II aminoacyl-tRNA synthetase family.</text>
</comment>
<keyword evidence="2 13" id="KW-0963">Cytoplasm</keyword>
<evidence type="ECO:0000256" key="4">
    <source>
        <dbReference type="ARBA" id="ARBA00022598"/>
    </source>
</evidence>
<dbReference type="PROSITE" id="PS51880">
    <property type="entry name" value="TGS"/>
    <property type="match status" value="1"/>
</dbReference>
<evidence type="ECO:0000256" key="8">
    <source>
        <dbReference type="ARBA" id="ARBA00022840"/>
    </source>
</evidence>
<dbReference type="SUPFAM" id="SSF52954">
    <property type="entry name" value="Class II aaRS ABD-related"/>
    <property type="match status" value="1"/>
</dbReference>
<dbReference type="SUPFAM" id="SSF55186">
    <property type="entry name" value="ThrRS/AlaRS common domain"/>
    <property type="match status" value="1"/>
</dbReference>
<evidence type="ECO:0000313" key="16">
    <source>
        <dbReference type="EMBL" id="AFU97766.1"/>
    </source>
</evidence>
<keyword evidence="7 13" id="KW-0862">Zinc</keyword>
<evidence type="ECO:0000256" key="5">
    <source>
        <dbReference type="ARBA" id="ARBA00022723"/>
    </source>
</evidence>
<feature type="binding site" evidence="13">
    <location>
        <position position="511"/>
    </location>
    <ligand>
        <name>Zn(2+)</name>
        <dbReference type="ChEBI" id="CHEBI:29105"/>
        <note>catalytic</note>
    </ligand>
</feature>
<comment type="subunit">
    <text evidence="13">Homodimer.</text>
</comment>